<keyword evidence="4" id="KW-1185">Reference proteome</keyword>
<dbReference type="AlphaFoldDB" id="A0A074JV65"/>
<name>A0A074JV65_9RHOB</name>
<evidence type="ECO:0008006" key="5">
    <source>
        <dbReference type="Google" id="ProtNLM"/>
    </source>
</evidence>
<feature type="transmembrane region" description="Helical" evidence="2">
    <location>
        <begin position="98"/>
        <end position="116"/>
    </location>
</feature>
<evidence type="ECO:0000313" key="4">
    <source>
        <dbReference type="Proteomes" id="UP000027471"/>
    </source>
</evidence>
<sequence length="299" mass="32479">MAQRFGGKYSPDPHATPETGPIPAHRRPVARHPEESRPFWITLAAVPFLLGAFGEGPFALIRALAAFALIAGAAWTIREGLRAEFAYVARSAARRPAFPRKILGSIAFGLGLAVGAQAPEVGLIGSIAIGALGTVISLVAFGFDPLKNKGMDGVDAFQQERVERVVKEGEAYLASMRSAIAPSGERALIERVARFETSARDLFRVVQEDPGDLATARRYMTVYLEGARDATVKFADLWRTTRDAQARTDYEALLSDLEANFNARTKKMLEDGRDGLDVEIEVLRDRLAREGLATAPKQG</sequence>
<feature type="transmembrane region" description="Helical" evidence="2">
    <location>
        <begin position="122"/>
        <end position="143"/>
    </location>
</feature>
<feature type="region of interest" description="Disordered" evidence="1">
    <location>
        <begin position="1"/>
        <end position="29"/>
    </location>
</feature>
<feature type="transmembrane region" description="Helical" evidence="2">
    <location>
        <begin position="59"/>
        <end position="77"/>
    </location>
</feature>
<dbReference type="STRING" id="1353528.DT23_02495"/>
<dbReference type="Proteomes" id="UP000027471">
    <property type="component" value="Unassembled WGS sequence"/>
</dbReference>
<dbReference type="EMBL" id="AUNB01000018">
    <property type="protein sequence ID" value="KEO60374.1"/>
    <property type="molecule type" value="Genomic_DNA"/>
</dbReference>
<dbReference type="Pfam" id="PF10112">
    <property type="entry name" value="Halogen_Hydrol"/>
    <property type="match status" value="1"/>
</dbReference>
<accession>A0A074JV65</accession>
<dbReference type="OrthoDB" id="7375296at2"/>
<keyword evidence="2" id="KW-1133">Transmembrane helix</keyword>
<keyword evidence="2" id="KW-0812">Transmembrane</keyword>
<proteinExistence type="predicted"/>
<dbReference type="RefSeq" id="WP_038129507.1">
    <property type="nucleotide sequence ID" value="NZ_AUNB01000018.1"/>
</dbReference>
<dbReference type="InterPro" id="IPR018770">
    <property type="entry name" value="ChloroindolylP_hydrolase"/>
</dbReference>
<comment type="caution">
    <text evidence="3">The sequence shown here is derived from an EMBL/GenBank/DDBJ whole genome shotgun (WGS) entry which is preliminary data.</text>
</comment>
<reference evidence="3 4" key="1">
    <citation type="journal article" date="2015" name="Antonie Van Leeuwenhoek">
        <title>Thioclava indica sp. nov., isolated from surface seawater of the Indian Ocean.</title>
        <authorList>
            <person name="Liu Y."/>
            <person name="Lai Q."/>
            <person name="Du J."/>
            <person name="Xu H."/>
            <person name="Jiang L."/>
            <person name="Shao Z."/>
        </authorList>
    </citation>
    <scope>NUCLEOTIDE SEQUENCE [LARGE SCALE GENOMIC DNA]</scope>
    <source>
        <strain evidence="3 4">DT23-4</strain>
    </source>
</reference>
<organism evidence="3 4">
    <name type="scientific">Thioclava indica</name>
    <dbReference type="NCBI Taxonomy" id="1353528"/>
    <lineage>
        <taxon>Bacteria</taxon>
        <taxon>Pseudomonadati</taxon>
        <taxon>Pseudomonadota</taxon>
        <taxon>Alphaproteobacteria</taxon>
        <taxon>Rhodobacterales</taxon>
        <taxon>Paracoccaceae</taxon>
        <taxon>Thioclava</taxon>
    </lineage>
</organism>
<keyword evidence="2" id="KW-0472">Membrane</keyword>
<feature type="transmembrane region" description="Helical" evidence="2">
    <location>
        <begin position="36"/>
        <end position="53"/>
    </location>
</feature>
<evidence type="ECO:0000256" key="2">
    <source>
        <dbReference type="SAM" id="Phobius"/>
    </source>
</evidence>
<evidence type="ECO:0000256" key="1">
    <source>
        <dbReference type="SAM" id="MobiDB-lite"/>
    </source>
</evidence>
<protein>
    <recommendedName>
        <fullName evidence="5">5-bromo-4-chloroindolyl phosphate hydrolysis protein</fullName>
    </recommendedName>
</protein>
<dbReference type="eggNOG" id="COG4915">
    <property type="taxonomic scope" value="Bacteria"/>
</dbReference>
<evidence type="ECO:0000313" key="3">
    <source>
        <dbReference type="EMBL" id="KEO60374.1"/>
    </source>
</evidence>
<gene>
    <name evidence="3" type="ORF">DT23_02495</name>
</gene>